<dbReference type="Proteomes" id="UP000509448">
    <property type="component" value="Chromosome"/>
</dbReference>
<gene>
    <name evidence="6" type="ORF">NAS2_0544</name>
</gene>
<dbReference type="InterPro" id="IPR036740">
    <property type="entry name" value="tRNA_intron_Endonuc_N_sf"/>
</dbReference>
<dbReference type="InterPro" id="IPR036167">
    <property type="entry name" value="tRNA_intron_Endo_cat-like_sf"/>
</dbReference>
<dbReference type="Pfam" id="PF01974">
    <property type="entry name" value="tRNA_int_endo"/>
    <property type="match status" value="1"/>
</dbReference>
<dbReference type="NCBIfam" id="TIGR00324">
    <property type="entry name" value="endA"/>
    <property type="match status" value="1"/>
</dbReference>
<evidence type="ECO:0000256" key="3">
    <source>
        <dbReference type="ARBA" id="ARBA00024798"/>
    </source>
</evidence>
<dbReference type="InterPro" id="IPR006677">
    <property type="entry name" value="tRNA_intron_Endonuc_cat-like"/>
</dbReference>
<protein>
    <submittedName>
        <fullName evidence="6">tRNA-intron endonuclease</fullName>
        <ecNumber evidence="6">4.6.1.16</ecNumber>
    </submittedName>
</protein>
<dbReference type="CDD" id="cd22363">
    <property type="entry name" value="tRNA-intron_lyase_C"/>
    <property type="match status" value="1"/>
</dbReference>
<dbReference type="SUPFAM" id="SSF55267">
    <property type="entry name" value="tRNA-intron endonuclease N-terminal domain-like"/>
    <property type="match status" value="1"/>
</dbReference>
<keyword evidence="6" id="KW-0540">Nuclease</keyword>
<proteinExistence type="predicted"/>
<keyword evidence="7" id="KW-1185">Reference proteome</keyword>
<dbReference type="InterPro" id="IPR006678">
    <property type="entry name" value="tRNA_intron_Endonuc_N"/>
</dbReference>
<dbReference type="OrthoDB" id="46045at2157"/>
<evidence type="ECO:0000313" key="7">
    <source>
        <dbReference type="Proteomes" id="UP000509448"/>
    </source>
</evidence>
<feature type="domain" description="tRNA intron endonuclease catalytic" evidence="4">
    <location>
        <begin position="91"/>
        <end position="168"/>
    </location>
</feature>
<dbReference type="Pfam" id="PF02778">
    <property type="entry name" value="tRNA_int_endo_N"/>
    <property type="match status" value="1"/>
</dbReference>
<dbReference type="KEGG" id="ccai:NAS2_0544"/>
<dbReference type="GO" id="GO:0003676">
    <property type="term" value="F:nucleic acid binding"/>
    <property type="evidence" value="ECO:0007669"/>
    <property type="project" value="InterPro"/>
</dbReference>
<reference evidence="6 7" key="1">
    <citation type="journal article" date="2019" name="ISME J.">
        <title>Isolation and characterization of a thermophilic sulfur- and iron-reducing thaumarchaeote from a terrestrial acidic hot spring.</title>
        <authorList>
            <person name="Kato S."/>
            <person name="Itoh T."/>
            <person name="Yuki M."/>
            <person name="Nagamori M."/>
            <person name="Ohnishi M."/>
            <person name="Uematsu K."/>
            <person name="Suzuki K."/>
            <person name="Takashina T."/>
            <person name="Ohkuma M."/>
        </authorList>
    </citation>
    <scope>NUCLEOTIDE SEQUENCE [LARGE SCALE GENOMIC DNA]</scope>
    <source>
        <strain evidence="6 7">NAS-02</strain>
    </source>
</reference>
<dbReference type="PANTHER" id="PTHR21227">
    <property type="entry name" value="TRNA-SPLICING ENDONUCLEASE SUBUNIT SEN2"/>
    <property type="match status" value="1"/>
</dbReference>
<keyword evidence="1" id="KW-0819">tRNA processing</keyword>
<dbReference type="GeneID" id="55584362"/>
<dbReference type="Gene3D" id="3.40.1170.20">
    <property type="entry name" value="tRNA intron endonuclease, N-terminal domain"/>
    <property type="match status" value="1"/>
</dbReference>
<evidence type="ECO:0000259" key="5">
    <source>
        <dbReference type="Pfam" id="PF02778"/>
    </source>
</evidence>
<keyword evidence="6" id="KW-0255">Endonuclease</keyword>
<dbReference type="InterPro" id="IPR006676">
    <property type="entry name" value="tRNA_splic"/>
</dbReference>
<dbReference type="AlphaFoldDB" id="A0A4P2VEQ2"/>
<evidence type="ECO:0000259" key="4">
    <source>
        <dbReference type="Pfam" id="PF01974"/>
    </source>
</evidence>
<dbReference type="RefSeq" id="WP_174448222.1">
    <property type="nucleotide sequence ID" value="NZ_AP018732.1"/>
</dbReference>
<evidence type="ECO:0000256" key="1">
    <source>
        <dbReference type="ARBA" id="ARBA00022694"/>
    </source>
</evidence>
<evidence type="ECO:0000256" key="2">
    <source>
        <dbReference type="ARBA" id="ARBA00023239"/>
    </source>
</evidence>
<dbReference type="GO" id="GO:0000213">
    <property type="term" value="F:tRNA-intron lyase activity"/>
    <property type="evidence" value="ECO:0007669"/>
    <property type="project" value="UniProtKB-EC"/>
</dbReference>
<sequence>MSNPARGVLLGDRVLVWDREDARRLFSDGFFGKPLGVPKPKGPDFDEPLVLDLVEARYLVEEGRLELVDGGGRRIGRADLRNRCRSSDEYFEEKYRVYRDLRNSGYVVSAGIKFGSDFAVYERGPGIDHAPFLVHVLKSGSPVTANYIILAGRLATAVRKKFVLAVVGKRRTRYLEFEWWRP</sequence>
<accession>A0A4P2VEQ2</accession>
<comment type="function">
    <text evidence="3">Endonuclease that removes tRNA introns. Cleaves pre-tRNA at the 5'- and 3'-splice sites to release the intron. The products are an intron and two tRNA half-molecules bearing 2',3' cyclic phosphate and 5'-OH termini. Recognizes a pseudosymmetric substrate in which 2 bulged loops of 3 bases are separated by a stem of 4 bp.</text>
</comment>
<dbReference type="PIRSF" id="PIRSF005285">
    <property type="entry name" value="tRNA_splic_archaea"/>
    <property type="match status" value="1"/>
</dbReference>
<evidence type="ECO:0000313" key="6">
    <source>
        <dbReference type="EMBL" id="BBE41933.1"/>
    </source>
</evidence>
<dbReference type="SUPFAM" id="SSF53032">
    <property type="entry name" value="tRNA-intron endonuclease catalytic domain-like"/>
    <property type="match status" value="1"/>
</dbReference>
<name>A0A4P2VEQ2_9ARCH</name>
<feature type="domain" description="tRNA intron endonuclease N-terminal" evidence="5">
    <location>
        <begin position="6"/>
        <end position="80"/>
    </location>
</feature>
<dbReference type="InterPro" id="IPR016442">
    <property type="entry name" value="tRNA_splic_arch_short"/>
</dbReference>
<dbReference type="GO" id="GO:0005737">
    <property type="term" value="C:cytoplasm"/>
    <property type="evidence" value="ECO:0007669"/>
    <property type="project" value="TreeGrafter"/>
</dbReference>
<dbReference type="FunFam" id="3.40.1350.10:FF:000006">
    <property type="entry name" value="tRNA-splicing endonuclease"/>
    <property type="match status" value="1"/>
</dbReference>
<organism evidence="6 7">
    <name type="scientific">Conexivisphaera calida</name>
    <dbReference type="NCBI Taxonomy" id="1874277"/>
    <lineage>
        <taxon>Archaea</taxon>
        <taxon>Nitrososphaerota</taxon>
        <taxon>Conexivisphaeria</taxon>
        <taxon>Conexivisphaerales</taxon>
        <taxon>Conexivisphaeraceae</taxon>
        <taxon>Conexivisphaera</taxon>
    </lineage>
</organism>
<keyword evidence="6" id="KW-0378">Hydrolase</keyword>
<dbReference type="Gene3D" id="3.40.1350.10">
    <property type="match status" value="1"/>
</dbReference>
<dbReference type="GO" id="GO:0006388">
    <property type="term" value="P:tRNA splicing, via endonucleolytic cleavage and ligation"/>
    <property type="evidence" value="ECO:0007669"/>
    <property type="project" value="InterPro"/>
</dbReference>
<dbReference type="EMBL" id="AP018732">
    <property type="protein sequence ID" value="BBE41933.1"/>
    <property type="molecule type" value="Genomic_DNA"/>
</dbReference>
<dbReference type="PANTHER" id="PTHR21227:SF0">
    <property type="entry name" value="TRNA-SPLICING ENDONUCLEASE SUBUNIT SEN2"/>
    <property type="match status" value="1"/>
</dbReference>
<dbReference type="InterPro" id="IPR011856">
    <property type="entry name" value="tRNA_endonuc-like_dom_sf"/>
</dbReference>
<dbReference type="EC" id="4.6.1.16" evidence="6"/>
<keyword evidence="2 6" id="KW-0456">Lyase</keyword>